<sequence>MRRKRKLLTTTIRRISRIKAFAHGAKINSLVFILCCNPPIYSISMVMTSNITGAAKLYAYGYEVEHPTTQALLVGSQTFLHTIVFPTLTDLVTLLHSTLCLSCYKLITKLTEEVLIIPPEAFGPSKQMDILKRKTRIDNLLEDIQSIFSLPSFFIIAANFSACGTVIGRFMYYDLENFRGRAITDSMILGINAFVCLICILWIAGGLPVHVQKLKEAFYKKAHLRLLILNSTKEPHLKRELIEKPEFIFTACDILSLKRSAILAIFGTLLTYTVLVINTKDQRSHDR</sequence>
<dbReference type="OrthoDB" id="5800391at2759"/>
<accession>A0A8X6TF26</accession>
<comment type="caution">
    <text evidence="2">The sequence shown here is derived from an EMBL/GenBank/DDBJ whole genome shotgun (WGS) entry which is preliminary data.</text>
</comment>
<feature type="transmembrane region" description="Helical" evidence="1">
    <location>
        <begin position="148"/>
        <end position="170"/>
    </location>
</feature>
<keyword evidence="1" id="KW-0812">Transmembrane</keyword>
<keyword evidence="1" id="KW-1133">Transmembrane helix</keyword>
<keyword evidence="3" id="KW-1185">Reference proteome</keyword>
<reference evidence="2" key="1">
    <citation type="submission" date="2020-08" db="EMBL/GenBank/DDBJ databases">
        <title>Multicomponent nature underlies the extraordinary mechanical properties of spider dragline silk.</title>
        <authorList>
            <person name="Kono N."/>
            <person name="Nakamura H."/>
            <person name="Mori M."/>
            <person name="Yoshida Y."/>
            <person name="Ohtoshi R."/>
            <person name="Malay A.D."/>
            <person name="Moran D.A.P."/>
            <person name="Tomita M."/>
            <person name="Numata K."/>
            <person name="Arakawa K."/>
        </authorList>
    </citation>
    <scope>NUCLEOTIDE SEQUENCE</scope>
</reference>
<dbReference type="AlphaFoldDB" id="A0A8X6TF26"/>
<feature type="transmembrane region" description="Helical" evidence="1">
    <location>
        <begin position="20"/>
        <end position="40"/>
    </location>
</feature>
<keyword evidence="1" id="KW-0472">Membrane</keyword>
<protein>
    <recommendedName>
        <fullName evidence="4">Gustatory receptor</fullName>
    </recommendedName>
</protein>
<feature type="transmembrane region" description="Helical" evidence="1">
    <location>
        <begin position="182"/>
        <end position="204"/>
    </location>
</feature>
<feature type="transmembrane region" description="Helical" evidence="1">
    <location>
        <begin position="260"/>
        <end position="277"/>
    </location>
</feature>
<evidence type="ECO:0008006" key="4">
    <source>
        <dbReference type="Google" id="ProtNLM"/>
    </source>
</evidence>
<evidence type="ECO:0000256" key="1">
    <source>
        <dbReference type="SAM" id="Phobius"/>
    </source>
</evidence>
<gene>
    <name evidence="2" type="primary">AVEN_213416_1</name>
    <name evidence="2" type="ORF">NPIL_313161</name>
</gene>
<dbReference type="EMBL" id="BMAW01057275">
    <property type="protein sequence ID" value="GFT09900.1"/>
    <property type="molecule type" value="Genomic_DNA"/>
</dbReference>
<evidence type="ECO:0000313" key="3">
    <source>
        <dbReference type="Proteomes" id="UP000887013"/>
    </source>
</evidence>
<organism evidence="2 3">
    <name type="scientific">Nephila pilipes</name>
    <name type="common">Giant wood spider</name>
    <name type="synonym">Nephila maculata</name>
    <dbReference type="NCBI Taxonomy" id="299642"/>
    <lineage>
        <taxon>Eukaryota</taxon>
        <taxon>Metazoa</taxon>
        <taxon>Ecdysozoa</taxon>
        <taxon>Arthropoda</taxon>
        <taxon>Chelicerata</taxon>
        <taxon>Arachnida</taxon>
        <taxon>Araneae</taxon>
        <taxon>Araneomorphae</taxon>
        <taxon>Entelegynae</taxon>
        <taxon>Araneoidea</taxon>
        <taxon>Nephilidae</taxon>
        <taxon>Nephila</taxon>
    </lineage>
</organism>
<name>A0A8X6TF26_NEPPI</name>
<evidence type="ECO:0000313" key="2">
    <source>
        <dbReference type="EMBL" id="GFT09900.1"/>
    </source>
</evidence>
<proteinExistence type="predicted"/>
<dbReference type="Proteomes" id="UP000887013">
    <property type="component" value="Unassembled WGS sequence"/>
</dbReference>